<keyword evidence="2" id="KW-0012">Acyltransferase</keyword>
<dbReference type="PANTHER" id="PTHR43420">
    <property type="entry name" value="ACETYLTRANSFERASE"/>
    <property type="match status" value="1"/>
</dbReference>
<evidence type="ECO:0000256" key="2">
    <source>
        <dbReference type="ARBA" id="ARBA00023315"/>
    </source>
</evidence>
<evidence type="ECO:0000256" key="3">
    <source>
        <dbReference type="SAM" id="MobiDB-lite"/>
    </source>
</evidence>
<dbReference type="CDD" id="cd04301">
    <property type="entry name" value="NAT_SF"/>
    <property type="match status" value="1"/>
</dbReference>
<accession>A0ABX0GSM5</accession>
<dbReference type="PROSITE" id="PS51186">
    <property type="entry name" value="GNAT"/>
    <property type="match status" value="1"/>
</dbReference>
<evidence type="ECO:0000259" key="4">
    <source>
        <dbReference type="PROSITE" id="PS51186"/>
    </source>
</evidence>
<dbReference type="InterPro" id="IPR000182">
    <property type="entry name" value="GNAT_dom"/>
</dbReference>
<evidence type="ECO:0000256" key="1">
    <source>
        <dbReference type="ARBA" id="ARBA00022679"/>
    </source>
</evidence>
<dbReference type="EMBL" id="JAANNP010000003">
    <property type="protein sequence ID" value="NHC13777.1"/>
    <property type="molecule type" value="Genomic_DNA"/>
</dbReference>
<organism evidence="5 6">
    <name type="scientific">Motilibacter deserti</name>
    <dbReference type="NCBI Taxonomy" id="2714956"/>
    <lineage>
        <taxon>Bacteria</taxon>
        <taxon>Bacillati</taxon>
        <taxon>Actinomycetota</taxon>
        <taxon>Actinomycetes</taxon>
        <taxon>Motilibacterales</taxon>
        <taxon>Motilibacteraceae</taxon>
        <taxon>Motilibacter</taxon>
    </lineage>
</organism>
<keyword evidence="6" id="KW-1185">Reference proteome</keyword>
<reference evidence="5 6" key="1">
    <citation type="submission" date="2020-03" db="EMBL/GenBank/DDBJ databases">
        <title>Two novel Motilibacter sp.</title>
        <authorList>
            <person name="Liu S."/>
        </authorList>
    </citation>
    <scope>NUCLEOTIDE SEQUENCE [LARGE SCALE GENOMIC DNA]</scope>
    <source>
        <strain evidence="5 6">E257</strain>
    </source>
</reference>
<sequence length="179" mass="19325">MLADTPLAFTETLEQSRAFDEREWRRRARRGSAGRGVATFAARDAAGRWVGTMGGVIESAGQALLVSVFVVPEHRGGGVADLLLDEVLRWAHVEAGATRIRLLVHEANPRAAAFYARQGFVRTGRTEAYPLDPTAREVEMARPLGAGTDPFTGPSTRPSARPSARPAMGLVGDTRPRYG</sequence>
<feature type="domain" description="N-acetyltransferase" evidence="4">
    <location>
        <begin position="1"/>
        <end position="145"/>
    </location>
</feature>
<gene>
    <name evidence="5" type="ORF">G9H71_08285</name>
</gene>
<proteinExistence type="predicted"/>
<dbReference type="InterPro" id="IPR050680">
    <property type="entry name" value="YpeA/RimI_acetyltransf"/>
</dbReference>
<dbReference type="SUPFAM" id="SSF55729">
    <property type="entry name" value="Acyl-CoA N-acyltransferases (Nat)"/>
    <property type="match status" value="1"/>
</dbReference>
<feature type="region of interest" description="Disordered" evidence="3">
    <location>
        <begin position="144"/>
        <end position="179"/>
    </location>
</feature>
<evidence type="ECO:0000313" key="5">
    <source>
        <dbReference type="EMBL" id="NHC13777.1"/>
    </source>
</evidence>
<dbReference type="Gene3D" id="3.40.630.30">
    <property type="match status" value="1"/>
</dbReference>
<keyword evidence="1" id="KW-0808">Transferase</keyword>
<dbReference type="InterPro" id="IPR016181">
    <property type="entry name" value="Acyl_CoA_acyltransferase"/>
</dbReference>
<dbReference type="Proteomes" id="UP000800981">
    <property type="component" value="Unassembled WGS sequence"/>
</dbReference>
<protein>
    <submittedName>
        <fullName evidence="5">GNAT family N-acetyltransferase</fullName>
    </submittedName>
</protein>
<dbReference type="Pfam" id="PF00583">
    <property type="entry name" value="Acetyltransf_1"/>
    <property type="match status" value="1"/>
</dbReference>
<name>A0ABX0GSM5_9ACTN</name>
<evidence type="ECO:0000313" key="6">
    <source>
        <dbReference type="Proteomes" id="UP000800981"/>
    </source>
</evidence>
<comment type="caution">
    <text evidence="5">The sequence shown here is derived from an EMBL/GenBank/DDBJ whole genome shotgun (WGS) entry which is preliminary data.</text>
</comment>
<dbReference type="PANTHER" id="PTHR43420:SF47">
    <property type="entry name" value="N-ACETYLTRANSFERASE DOMAIN-CONTAINING PROTEIN"/>
    <property type="match status" value="1"/>
</dbReference>